<protein>
    <recommendedName>
        <fullName evidence="3">Sulfotransferase domain-containing protein</fullName>
    </recommendedName>
</protein>
<dbReference type="InterPro" id="IPR000863">
    <property type="entry name" value="Sulfotransferase_dom"/>
</dbReference>
<dbReference type="InterPro" id="IPR027417">
    <property type="entry name" value="P-loop_NTPase"/>
</dbReference>
<evidence type="ECO:0000313" key="4">
    <source>
        <dbReference type="EMBL" id="RUS85848.1"/>
    </source>
</evidence>
<dbReference type="Pfam" id="PF00685">
    <property type="entry name" value="Sulfotransfer_1"/>
    <property type="match status" value="1"/>
</dbReference>
<organism evidence="4 5">
    <name type="scientific">Elysia chlorotica</name>
    <name type="common">Eastern emerald elysia</name>
    <name type="synonym">Sea slug</name>
    <dbReference type="NCBI Taxonomy" id="188477"/>
    <lineage>
        <taxon>Eukaryota</taxon>
        <taxon>Metazoa</taxon>
        <taxon>Spiralia</taxon>
        <taxon>Lophotrochozoa</taxon>
        <taxon>Mollusca</taxon>
        <taxon>Gastropoda</taxon>
        <taxon>Heterobranchia</taxon>
        <taxon>Euthyneura</taxon>
        <taxon>Panpulmonata</taxon>
        <taxon>Sacoglossa</taxon>
        <taxon>Placobranchoidea</taxon>
        <taxon>Plakobranchidae</taxon>
        <taxon>Elysia</taxon>
    </lineage>
</organism>
<reference evidence="4 5" key="1">
    <citation type="submission" date="2019-01" db="EMBL/GenBank/DDBJ databases">
        <title>A draft genome assembly of the solar-powered sea slug Elysia chlorotica.</title>
        <authorList>
            <person name="Cai H."/>
            <person name="Li Q."/>
            <person name="Fang X."/>
            <person name="Li J."/>
            <person name="Curtis N.E."/>
            <person name="Altenburger A."/>
            <person name="Shibata T."/>
            <person name="Feng M."/>
            <person name="Maeda T."/>
            <person name="Schwartz J.A."/>
            <person name="Shigenobu S."/>
            <person name="Lundholm N."/>
            <person name="Nishiyama T."/>
            <person name="Yang H."/>
            <person name="Hasebe M."/>
            <person name="Li S."/>
            <person name="Pierce S.K."/>
            <person name="Wang J."/>
        </authorList>
    </citation>
    <scope>NUCLEOTIDE SEQUENCE [LARGE SCALE GENOMIC DNA]</scope>
    <source>
        <strain evidence="4">EC2010</strain>
        <tissue evidence="4">Whole organism of an adult</tissue>
    </source>
</reference>
<name>A0A433TWI2_ELYCH</name>
<dbReference type="AlphaFoldDB" id="A0A433TWI2"/>
<evidence type="ECO:0000256" key="1">
    <source>
        <dbReference type="ARBA" id="ARBA00005771"/>
    </source>
</evidence>
<keyword evidence="2" id="KW-0808">Transferase</keyword>
<dbReference type="Proteomes" id="UP000271974">
    <property type="component" value="Unassembled WGS sequence"/>
</dbReference>
<dbReference type="GO" id="GO:0008146">
    <property type="term" value="F:sulfotransferase activity"/>
    <property type="evidence" value="ECO:0007669"/>
    <property type="project" value="InterPro"/>
</dbReference>
<feature type="domain" description="Sulfotransferase" evidence="3">
    <location>
        <begin position="34"/>
        <end position="218"/>
    </location>
</feature>
<dbReference type="Gene3D" id="3.40.50.300">
    <property type="entry name" value="P-loop containing nucleotide triphosphate hydrolases"/>
    <property type="match status" value="1"/>
</dbReference>
<dbReference type="PANTHER" id="PTHR11783">
    <property type="entry name" value="SULFOTRANSFERASE SULT"/>
    <property type="match status" value="1"/>
</dbReference>
<dbReference type="OrthoDB" id="205623at2759"/>
<proteinExistence type="inferred from homology"/>
<dbReference type="SUPFAM" id="SSF52540">
    <property type="entry name" value="P-loop containing nucleoside triphosphate hydrolases"/>
    <property type="match status" value="1"/>
</dbReference>
<comment type="caution">
    <text evidence="4">The sequence shown here is derived from an EMBL/GenBank/DDBJ whole genome shotgun (WGS) entry which is preliminary data.</text>
</comment>
<dbReference type="EMBL" id="RQTK01000158">
    <property type="protein sequence ID" value="RUS85848.1"/>
    <property type="molecule type" value="Genomic_DNA"/>
</dbReference>
<accession>A0A433TWI2</accession>
<keyword evidence="5" id="KW-1185">Reference proteome</keyword>
<evidence type="ECO:0000259" key="3">
    <source>
        <dbReference type="Pfam" id="PF00685"/>
    </source>
</evidence>
<evidence type="ECO:0000256" key="2">
    <source>
        <dbReference type="ARBA" id="ARBA00022679"/>
    </source>
</evidence>
<evidence type="ECO:0000313" key="5">
    <source>
        <dbReference type="Proteomes" id="UP000271974"/>
    </source>
</evidence>
<comment type="similarity">
    <text evidence="1">Belongs to the sulfotransferase 1 family.</text>
</comment>
<gene>
    <name evidence="4" type="ORF">EGW08_006400</name>
</gene>
<sequence>MYEVISMLLRGKAELSPHGKELGGMIEAVPEILLDSLPSPRVLNSHLLYAELPKQIREKKTKIILTTRNPKDTVVSFYNHHINFKIAYGYDGSFTDYFNLFMNGRLDYGDYFEFALDWKKIIKNQCCNQILIVPFEDMKLDPMRCVFDIADFLKVNVTEKLAGEIIDACSFNRMKKKRAKDGPVAKLFRKGIVGDWKNWMSPEQSEAIDKRWAQTMKTCS</sequence>